<evidence type="ECO:0000313" key="2">
    <source>
        <dbReference type="Proteomes" id="UP000237968"/>
    </source>
</evidence>
<dbReference type="SUPFAM" id="SSF50998">
    <property type="entry name" value="Quinoprotein alcohol dehydrogenase-like"/>
    <property type="match status" value="1"/>
</dbReference>
<protein>
    <submittedName>
        <fullName evidence="1">Beta-propeller repeat protein</fullName>
    </submittedName>
</protein>
<dbReference type="PANTHER" id="PTHR35580">
    <property type="entry name" value="CELL SURFACE GLYCOPROTEIN (S-LAYER PROTEIN)-LIKE PROTEIN"/>
    <property type="match status" value="1"/>
</dbReference>
<dbReference type="OrthoDB" id="5522807at2"/>
<dbReference type="PROSITE" id="PS51257">
    <property type="entry name" value="PROKAR_LIPOPROTEIN"/>
    <property type="match status" value="1"/>
</dbReference>
<dbReference type="Proteomes" id="UP000237968">
    <property type="component" value="Unassembled WGS sequence"/>
</dbReference>
<comment type="caution">
    <text evidence="1">The sequence shown here is derived from an EMBL/GenBank/DDBJ whole genome shotgun (WGS) entry which is preliminary data.</text>
</comment>
<gene>
    <name evidence="1" type="ORF">ENSA5_12910</name>
</gene>
<name>A0A2S9YFC6_9BACT</name>
<organism evidence="1 2">
    <name type="scientific">Enhygromyxa salina</name>
    <dbReference type="NCBI Taxonomy" id="215803"/>
    <lineage>
        <taxon>Bacteria</taxon>
        <taxon>Pseudomonadati</taxon>
        <taxon>Myxococcota</taxon>
        <taxon>Polyangia</taxon>
        <taxon>Nannocystales</taxon>
        <taxon>Nannocystaceae</taxon>
        <taxon>Enhygromyxa</taxon>
    </lineage>
</organism>
<reference evidence="1 2" key="1">
    <citation type="submission" date="2018-03" db="EMBL/GenBank/DDBJ databases">
        <title>Draft Genome Sequences of the Obligatory Marine Myxobacteria Enhygromyxa salina SWB005.</title>
        <authorList>
            <person name="Poehlein A."/>
            <person name="Moghaddam J.A."/>
            <person name="Harms H."/>
            <person name="Alanjari M."/>
            <person name="Koenig G.M."/>
            <person name="Daniel R."/>
            <person name="Schaeberle T.F."/>
        </authorList>
    </citation>
    <scope>NUCLEOTIDE SEQUENCE [LARGE SCALE GENOMIC DNA]</scope>
    <source>
        <strain evidence="1 2">SWB005</strain>
    </source>
</reference>
<keyword evidence="2" id="KW-1185">Reference proteome</keyword>
<dbReference type="InterPro" id="IPR052918">
    <property type="entry name" value="Motility_Chemotaxis_Reg"/>
</dbReference>
<proteinExistence type="predicted"/>
<dbReference type="AlphaFoldDB" id="A0A2S9YFC6"/>
<sequence>MDTRLPQPSYHHYMISCSAALLLSFGCEARDEPDDVVALECDIPQLFADRCGGSTCHGAGESTAAGLDLTTPGVEDRVSSMPGMSCVGVLANPAVPEQSLLYEKVAGAPSCGAPMPVNGDPLTEDELACMRDWISGLLPPGGGGGGGEGSETGMDTGGQETVCEAGAVEDCYSGPPETVDVGICVGGMRTCAADGTSWGACEGEVTPRGEDCLTADIDENCDGNTPACTELWSRSFGDPMSQGMRSVAVDSAGNIYSVGDFEGVVSFGAEPLAADGVKHDLVIAKHDLYGNPIWSKHFGDTSNQYASKVVVDAADNFYFLARIFGNVDFGGGKLHGEGQGDLVIAKFNPSGQHIWSRRFGDLDPDRAERMAVDGQGDLLITGSFAGSVDYGAGLFSSAGLRDAVVIKLDGDTGAHIFSRQIGGAGDDYGFGIGADQAGNVVIAGRFQESIELGGTLNSAGGMDIYVAKLEPNGALLWSESFGGSGDDGVHDLEVQPVTNNIVLTGYMSETMSFGGPDLVSAGERDIFLATLDPDGGHVWSAAYGDSTDQFTSTFEINTWLTLALGANGDIYLGGSLMGVANFGGADVSSASEKPDVFFAKLSADGSLIASNRYGGIGTDMALDIAVTATGHKILAGRSFASSIDFGVSGVVSFNGGSDGFIVKLAP</sequence>
<evidence type="ECO:0000313" key="1">
    <source>
        <dbReference type="EMBL" id="PRQ03741.1"/>
    </source>
</evidence>
<dbReference type="EMBL" id="PVNK01000070">
    <property type="protein sequence ID" value="PRQ03741.1"/>
    <property type="molecule type" value="Genomic_DNA"/>
</dbReference>
<dbReference type="PANTHER" id="PTHR35580:SF1">
    <property type="entry name" value="PHYTASE-LIKE DOMAIN-CONTAINING PROTEIN"/>
    <property type="match status" value="1"/>
</dbReference>
<accession>A0A2S9YFC6</accession>
<dbReference type="InterPro" id="IPR011047">
    <property type="entry name" value="Quinoprotein_ADH-like_sf"/>
</dbReference>